<accession>A0A7J0EW73</accession>
<dbReference type="EMBL" id="BJWL01000007">
    <property type="protein sequence ID" value="GFY90630.1"/>
    <property type="molecule type" value="Genomic_DNA"/>
</dbReference>
<gene>
    <name evidence="2" type="ORF">Acr_07g0008270</name>
</gene>
<sequence>MASNLQSFATLSTSPSSLSFSLIPSPPCWRLSLSRCSPCCGQQPLRQRRRPLRVCSDLLTGKSFTFALCHRHDCCGSGLHRRPQPSSRPPPTFRRLPLARPTLFPRHEIRFQTRSASEGFAVDDVDVVVPGLLYGRDVAVHGLGGILYFRSQVDLDHRLSPPPPLTVPVVIVVKPSRISSPGNISLNHETPPPANFSDRGVSEPPNAEGTEDRTVVSPSSDPASFDPFSPAESPEKADLLSSASRLSLESSIALITEPEATSQSIGEGWNLMQPFPTLAEATKPPEVPCPFDPQSLDCSWRES</sequence>
<name>A0A7J0EW73_9ERIC</name>
<feature type="region of interest" description="Disordered" evidence="1">
    <location>
        <begin position="180"/>
        <end position="235"/>
    </location>
</feature>
<evidence type="ECO:0000313" key="2">
    <source>
        <dbReference type="EMBL" id="GFY90630.1"/>
    </source>
</evidence>
<keyword evidence="3" id="KW-1185">Reference proteome</keyword>
<dbReference type="AlphaFoldDB" id="A0A7J0EW73"/>
<dbReference type="Proteomes" id="UP000585474">
    <property type="component" value="Unassembled WGS sequence"/>
</dbReference>
<protein>
    <submittedName>
        <fullName evidence="2">Uncharacterized protein</fullName>
    </submittedName>
</protein>
<evidence type="ECO:0000313" key="3">
    <source>
        <dbReference type="Proteomes" id="UP000585474"/>
    </source>
</evidence>
<feature type="compositionally biased region" description="Low complexity" evidence="1">
    <location>
        <begin position="217"/>
        <end position="231"/>
    </location>
</feature>
<reference evidence="2 3" key="1">
    <citation type="submission" date="2019-07" db="EMBL/GenBank/DDBJ databases">
        <title>De Novo Assembly of kiwifruit Actinidia rufa.</title>
        <authorList>
            <person name="Sugita-Konishi S."/>
            <person name="Sato K."/>
            <person name="Mori E."/>
            <person name="Abe Y."/>
            <person name="Kisaki G."/>
            <person name="Hamano K."/>
            <person name="Suezawa K."/>
            <person name="Otani M."/>
            <person name="Fukuda T."/>
            <person name="Manabe T."/>
            <person name="Gomi K."/>
            <person name="Tabuchi M."/>
            <person name="Akimitsu K."/>
            <person name="Kataoka I."/>
        </authorList>
    </citation>
    <scope>NUCLEOTIDE SEQUENCE [LARGE SCALE GENOMIC DNA]</scope>
    <source>
        <strain evidence="3">cv. Fuchu</strain>
    </source>
</reference>
<feature type="region of interest" description="Disordered" evidence="1">
    <location>
        <begin position="283"/>
        <end position="303"/>
    </location>
</feature>
<organism evidence="2 3">
    <name type="scientific">Actinidia rufa</name>
    <dbReference type="NCBI Taxonomy" id="165716"/>
    <lineage>
        <taxon>Eukaryota</taxon>
        <taxon>Viridiplantae</taxon>
        <taxon>Streptophyta</taxon>
        <taxon>Embryophyta</taxon>
        <taxon>Tracheophyta</taxon>
        <taxon>Spermatophyta</taxon>
        <taxon>Magnoliopsida</taxon>
        <taxon>eudicotyledons</taxon>
        <taxon>Gunneridae</taxon>
        <taxon>Pentapetalae</taxon>
        <taxon>asterids</taxon>
        <taxon>Ericales</taxon>
        <taxon>Actinidiaceae</taxon>
        <taxon>Actinidia</taxon>
    </lineage>
</organism>
<evidence type="ECO:0000256" key="1">
    <source>
        <dbReference type="SAM" id="MobiDB-lite"/>
    </source>
</evidence>
<proteinExistence type="predicted"/>
<comment type="caution">
    <text evidence="2">The sequence shown here is derived from an EMBL/GenBank/DDBJ whole genome shotgun (WGS) entry which is preliminary data.</text>
</comment>